<protein>
    <submittedName>
        <fullName evidence="4">Collagenase</fullName>
    </submittedName>
</protein>
<comment type="similarity">
    <text evidence="3">Belongs to the peptidase U32 family.</text>
</comment>
<dbReference type="HOGENOM" id="CLU_011540_0_1_10"/>
<dbReference type="eggNOG" id="COG0826">
    <property type="taxonomic scope" value="Bacteria"/>
</dbReference>
<dbReference type="PANTHER" id="PTHR30217">
    <property type="entry name" value="PEPTIDASE U32 FAMILY"/>
    <property type="match status" value="1"/>
</dbReference>
<sequence>MNQENIQDEANSIPLQGLGVLRSEIEIMAPAGSWESLSAAIKAGADSVYFGIEKLNMRSKSSSNFTTEDLRKIVAICNENKVKSYLTVNTILYDNDLTLMREIIDVAKESQVSAIIAADVAALMYANSIGVEVHLSTQLNISNVESLKFYAQFADVVVLARELNMQQVSEIYQAIINDNIRGKSGELIRIEMFCHGALCMAVSGKCYLSLHEKNVSANRGACNQICRRGYTVKDKDSEIELEVDNEYIMSPKDLKTIGFVDEMLKAGVRVFKIEGRARGAEYVKAVVGCYNEAIESYLNGTFSDEKVAEWDNRLSKVFNRGFWNGYYLGQRLGEWSKNYGSEATHKKIYVGKCTNFFQKLGVAEFLLEAQYLEVGDEILITGETTGAYEDTVKEIRVKLEPTHKVEKGTYFSMKTNELIRRNDKLFKIVPTEHGTKKAE</sequence>
<dbReference type="STRING" id="694427.Palpr_2084"/>
<gene>
    <name evidence="4" type="ordered locus">Palpr_2084</name>
</gene>
<name>E4T676_PALPW</name>
<keyword evidence="5" id="KW-1185">Reference proteome</keyword>
<proteinExistence type="inferred from homology"/>
<keyword evidence="1" id="KW-0645">Protease</keyword>
<dbReference type="PANTHER" id="PTHR30217:SF6">
    <property type="entry name" value="TRNA HYDROXYLATION PROTEIN P"/>
    <property type="match status" value="1"/>
</dbReference>
<organism evidence="4 5">
    <name type="scientific">Paludibacter propionicigenes (strain DSM 17365 / JCM 13257 / WB4)</name>
    <dbReference type="NCBI Taxonomy" id="694427"/>
    <lineage>
        <taxon>Bacteria</taxon>
        <taxon>Pseudomonadati</taxon>
        <taxon>Bacteroidota</taxon>
        <taxon>Bacteroidia</taxon>
        <taxon>Bacteroidales</taxon>
        <taxon>Paludibacteraceae</taxon>
        <taxon>Paludibacter</taxon>
    </lineage>
</organism>
<dbReference type="GO" id="GO:0008233">
    <property type="term" value="F:peptidase activity"/>
    <property type="evidence" value="ECO:0007669"/>
    <property type="project" value="UniProtKB-KW"/>
</dbReference>
<keyword evidence="2" id="KW-0378">Hydrolase</keyword>
<dbReference type="GO" id="GO:0006508">
    <property type="term" value="P:proteolysis"/>
    <property type="evidence" value="ECO:0007669"/>
    <property type="project" value="UniProtKB-KW"/>
</dbReference>
<dbReference type="EMBL" id="CP002345">
    <property type="protein sequence ID" value="ADQ80220.1"/>
    <property type="molecule type" value="Genomic_DNA"/>
</dbReference>
<dbReference type="InterPro" id="IPR051454">
    <property type="entry name" value="RNA/ubiquinone_mod_enzymes"/>
</dbReference>
<accession>E4T676</accession>
<dbReference type="Proteomes" id="UP000008718">
    <property type="component" value="Chromosome"/>
</dbReference>
<dbReference type="Pfam" id="PF01136">
    <property type="entry name" value="Peptidase_U32"/>
    <property type="match status" value="1"/>
</dbReference>
<dbReference type="OrthoDB" id="9807498at2"/>
<evidence type="ECO:0000256" key="1">
    <source>
        <dbReference type="ARBA" id="ARBA00022670"/>
    </source>
</evidence>
<evidence type="ECO:0000313" key="4">
    <source>
        <dbReference type="EMBL" id="ADQ80220.1"/>
    </source>
</evidence>
<reference key="1">
    <citation type="submission" date="2010-11" db="EMBL/GenBank/DDBJ databases">
        <title>The complete genome of Paludibacter propionicigenes DSM 17365.</title>
        <authorList>
            <consortium name="US DOE Joint Genome Institute (JGI-PGF)"/>
            <person name="Lucas S."/>
            <person name="Copeland A."/>
            <person name="Lapidus A."/>
            <person name="Bruce D."/>
            <person name="Goodwin L."/>
            <person name="Pitluck S."/>
            <person name="Kyrpides N."/>
            <person name="Mavromatis K."/>
            <person name="Ivanova N."/>
            <person name="Munk A.C."/>
            <person name="Brettin T."/>
            <person name="Detter J.C."/>
            <person name="Han C."/>
            <person name="Tapia R."/>
            <person name="Land M."/>
            <person name="Hauser L."/>
            <person name="Markowitz V."/>
            <person name="Cheng J.-F."/>
            <person name="Hugenholtz P."/>
            <person name="Woyke T."/>
            <person name="Wu D."/>
            <person name="Gronow S."/>
            <person name="Wellnitz S."/>
            <person name="Brambilla E."/>
            <person name="Klenk H.-P."/>
            <person name="Eisen J.A."/>
        </authorList>
    </citation>
    <scope>NUCLEOTIDE SEQUENCE</scope>
    <source>
        <strain>WB4</strain>
    </source>
</reference>
<dbReference type="AlphaFoldDB" id="E4T676"/>
<evidence type="ECO:0000313" key="5">
    <source>
        <dbReference type="Proteomes" id="UP000008718"/>
    </source>
</evidence>
<dbReference type="KEGG" id="ppn:Palpr_2084"/>
<dbReference type="PROSITE" id="PS01276">
    <property type="entry name" value="PEPTIDASE_U32"/>
    <property type="match status" value="1"/>
</dbReference>
<dbReference type="InterPro" id="IPR001539">
    <property type="entry name" value="Peptidase_U32"/>
</dbReference>
<reference evidence="4 5" key="2">
    <citation type="journal article" date="2011" name="Stand. Genomic Sci.">
        <title>Complete genome sequence of Paludibacter propionicigenes type strain (WB4).</title>
        <authorList>
            <person name="Gronow S."/>
            <person name="Munk C."/>
            <person name="Lapidus A."/>
            <person name="Nolan M."/>
            <person name="Lucas S."/>
            <person name="Hammon N."/>
            <person name="Deshpande S."/>
            <person name="Cheng J.F."/>
            <person name="Tapia R."/>
            <person name="Han C."/>
            <person name="Goodwin L."/>
            <person name="Pitluck S."/>
            <person name="Liolios K."/>
            <person name="Ivanova N."/>
            <person name="Mavromatis K."/>
            <person name="Mikhailova N."/>
            <person name="Pati A."/>
            <person name="Chen A."/>
            <person name="Palaniappan K."/>
            <person name="Land M."/>
            <person name="Hauser L."/>
            <person name="Chang Y.J."/>
            <person name="Jeffries C.D."/>
            <person name="Brambilla E."/>
            <person name="Rohde M."/>
            <person name="Goker M."/>
            <person name="Detter J.C."/>
            <person name="Woyke T."/>
            <person name="Bristow J."/>
            <person name="Eisen J.A."/>
            <person name="Markowitz V."/>
            <person name="Hugenholtz P."/>
            <person name="Kyrpides N.C."/>
            <person name="Klenk H.P."/>
        </authorList>
    </citation>
    <scope>NUCLEOTIDE SEQUENCE [LARGE SCALE GENOMIC DNA]</scope>
    <source>
        <strain evidence="5">DSM 17365 / JCM 13257 / WB4</strain>
    </source>
</reference>
<evidence type="ECO:0000256" key="3">
    <source>
        <dbReference type="ARBA" id="ARBA00038374"/>
    </source>
</evidence>
<evidence type="ECO:0000256" key="2">
    <source>
        <dbReference type="ARBA" id="ARBA00022801"/>
    </source>
</evidence>